<reference evidence="7 8" key="1">
    <citation type="journal article" date="2008" name="J. Bacteriol.">
        <title>Insights into plant cell wall degradation from the genome sequence of the soil bacterium Cellvibrio japonicus.</title>
        <authorList>
            <person name="Deboy R.T."/>
            <person name="Mongodin E.F."/>
            <person name="Fouts D.E."/>
            <person name="Tailford L.E."/>
            <person name="Khouri H."/>
            <person name="Emerson J.B."/>
            <person name="Mohamoud Y."/>
            <person name="Watkins K."/>
            <person name="Henrissat B."/>
            <person name="Gilbert H.J."/>
            <person name="Nelson K.E."/>
        </authorList>
    </citation>
    <scope>NUCLEOTIDE SEQUENCE [LARGE SCALE GENOMIC DNA]</scope>
    <source>
        <strain evidence="7 8">Ueda107</strain>
    </source>
</reference>
<evidence type="ECO:0000256" key="5">
    <source>
        <dbReference type="SAM" id="Coils"/>
    </source>
</evidence>
<keyword evidence="2 6" id="KW-0812">Transmembrane</keyword>
<dbReference type="EMBL" id="CP000934">
    <property type="protein sequence ID" value="ACE84160.1"/>
    <property type="molecule type" value="Genomic_DNA"/>
</dbReference>
<dbReference type="Proteomes" id="UP000001036">
    <property type="component" value="Chromosome"/>
</dbReference>
<proteinExistence type="predicted"/>
<protein>
    <submittedName>
        <fullName evidence="7">Nodulin 21-like protein</fullName>
    </submittedName>
</protein>
<keyword evidence="8" id="KW-1185">Reference proteome</keyword>
<evidence type="ECO:0000256" key="4">
    <source>
        <dbReference type="ARBA" id="ARBA00023136"/>
    </source>
</evidence>
<dbReference type="CDD" id="cd02432">
    <property type="entry name" value="Nodulin-21_like_1"/>
    <property type="match status" value="1"/>
</dbReference>
<comment type="subcellular location">
    <subcellularLocation>
        <location evidence="1">Endomembrane system</location>
        <topology evidence="1">Multi-pass membrane protein</topology>
    </subcellularLocation>
</comment>
<accession>B3PLE2</accession>
<dbReference type="HOGENOM" id="CLU_038957_3_0_6"/>
<evidence type="ECO:0000256" key="3">
    <source>
        <dbReference type="ARBA" id="ARBA00022989"/>
    </source>
</evidence>
<feature type="transmembrane region" description="Helical" evidence="6">
    <location>
        <begin position="225"/>
        <end position="244"/>
    </location>
</feature>
<organism evidence="7 8">
    <name type="scientific">Cellvibrio japonicus (strain Ueda107)</name>
    <name type="common">Pseudomonas fluorescens subsp. cellulosa</name>
    <dbReference type="NCBI Taxonomy" id="498211"/>
    <lineage>
        <taxon>Bacteria</taxon>
        <taxon>Pseudomonadati</taxon>
        <taxon>Pseudomonadota</taxon>
        <taxon>Gammaproteobacteria</taxon>
        <taxon>Cellvibrionales</taxon>
        <taxon>Cellvibrionaceae</taxon>
        <taxon>Cellvibrio</taxon>
    </lineage>
</organism>
<feature type="transmembrane region" description="Helical" evidence="6">
    <location>
        <begin position="194"/>
        <end position="213"/>
    </location>
</feature>
<dbReference type="GO" id="GO:0012505">
    <property type="term" value="C:endomembrane system"/>
    <property type="evidence" value="ECO:0007669"/>
    <property type="project" value="UniProtKB-SubCell"/>
</dbReference>
<dbReference type="PANTHER" id="PTHR31851">
    <property type="entry name" value="FE(2+)/MN(2+) TRANSPORTER PCL1"/>
    <property type="match status" value="1"/>
</dbReference>
<feature type="transmembrane region" description="Helical" evidence="6">
    <location>
        <begin position="164"/>
        <end position="188"/>
    </location>
</feature>
<name>B3PLE2_CELJU</name>
<dbReference type="eggNOG" id="COG1814">
    <property type="taxonomic scope" value="Bacteria"/>
</dbReference>
<gene>
    <name evidence="7" type="ordered locus">CJA_0966</name>
</gene>
<evidence type="ECO:0000256" key="1">
    <source>
        <dbReference type="ARBA" id="ARBA00004127"/>
    </source>
</evidence>
<dbReference type="GO" id="GO:0005384">
    <property type="term" value="F:manganese ion transmembrane transporter activity"/>
    <property type="evidence" value="ECO:0007669"/>
    <property type="project" value="InterPro"/>
</dbReference>
<sequence length="247" mass="25950">MGNGLQRYLVISSICGIFMRHHEIHTSQRLGWLRASVLGANDGIISTASLMMGMVAAGTSASSVLLTGVAGLVAGAMSMAAGEYVSVHSQADTEKADIRREIRELEEDLDAEHRELEEIYVARGLTRNLAKEVARQMMAHDALAAHARDELGITEHSSARPLEAALASAASFALGATIPLLVVMFAPIQWMQGVLLGVSLVALACLGGLAARVGRASVLQGALRVCFWGAAAMGLTALVGHFFSVSA</sequence>
<evidence type="ECO:0000313" key="8">
    <source>
        <dbReference type="Proteomes" id="UP000001036"/>
    </source>
</evidence>
<dbReference type="InterPro" id="IPR008217">
    <property type="entry name" value="Ccc1_fam"/>
</dbReference>
<evidence type="ECO:0000313" key="7">
    <source>
        <dbReference type="EMBL" id="ACE84160.1"/>
    </source>
</evidence>
<evidence type="ECO:0000256" key="6">
    <source>
        <dbReference type="SAM" id="Phobius"/>
    </source>
</evidence>
<dbReference type="Pfam" id="PF01988">
    <property type="entry name" value="VIT1"/>
    <property type="match status" value="1"/>
</dbReference>
<keyword evidence="4 6" id="KW-0472">Membrane</keyword>
<dbReference type="KEGG" id="cja:CJA_0966"/>
<keyword evidence="3 6" id="KW-1133">Transmembrane helix</keyword>
<keyword evidence="5" id="KW-0175">Coiled coil</keyword>
<dbReference type="GO" id="GO:0030026">
    <property type="term" value="P:intracellular manganese ion homeostasis"/>
    <property type="evidence" value="ECO:0007669"/>
    <property type="project" value="InterPro"/>
</dbReference>
<evidence type="ECO:0000256" key="2">
    <source>
        <dbReference type="ARBA" id="ARBA00022692"/>
    </source>
</evidence>
<dbReference type="AlphaFoldDB" id="B3PLE2"/>
<feature type="coiled-coil region" evidence="5">
    <location>
        <begin position="88"/>
        <end position="122"/>
    </location>
</feature>